<dbReference type="Proteomes" id="UP000309872">
    <property type="component" value="Unassembled WGS sequence"/>
</dbReference>
<comment type="caution">
    <text evidence="1">The sequence shown here is derived from an EMBL/GenBank/DDBJ whole genome shotgun (WGS) entry which is preliminary data.</text>
</comment>
<name>A0A4U0GR83_9SPHI</name>
<dbReference type="OrthoDB" id="5505971at2"/>
<dbReference type="RefSeq" id="WP_136822824.1">
    <property type="nucleotide sequence ID" value="NZ_BMJX01000009.1"/>
</dbReference>
<evidence type="ECO:0000313" key="2">
    <source>
        <dbReference type="Proteomes" id="UP000309872"/>
    </source>
</evidence>
<evidence type="ECO:0000313" key="1">
    <source>
        <dbReference type="EMBL" id="TJY61470.1"/>
    </source>
</evidence>
<reference evidence="1 2" key="1">
    <citation type="submission" date="2019-04" db="EMBL/GenBank/DDBJ databases">
        <title>Sphingobacterium olei sp. nov., isolated from oil-contaminated soil.</title>
        <authorList>
            <person name="Liu B."/>
        </authorList>
    </citation>
    <scope>NUCLEOTIDE SEQUENCE [LARGE SCALE GENOMIC DNA]</scope>
    <source>
        <strain evidence="1 2">Y3L14</strain>
    </source>
</reference>
<accession>A0A4U0GR83</accession>
<proteinExistence type="predicted"/>
<protein>
    <submittedName>
        <fullName evidence="1">Carboxypeptidase-like regulatory domain-containing protein</fullName>
    </submittedName>
</protein>
<keyword evidence="1" id="KW-0121">Carboxypeptidase</keyword>
<organism evidence="1 2">
    <name type="scientific">Sphingobacterium alkalisoli</name>
    <dbReference type="NCBI Taxonomy" id="1874115"/>
    <lineage>
        <taxon>Bacteria</taxon>
        <taxon>Pseudomonadati</taxon>
        <taxon>Bacteroidota</taxon>
        <taxon>Sphingobacteriia</taxon>
        <taxon>Sphingobacteriales</taxon>
        <taxon>Sphingobacteriaceae</taxon>
        <taxon>Sphingobacterium</taxon>
    </lineage>
</organism>
<keyword evidence="1" id="KW-0378">Hydrolase</keyword>
<dbReference type="AlphaFoldDB" id="A0A4U0GR83"/>
<gene>
    <name evidence="1" type="ORF">FAZ19_21465</name>
</gene>
<dbReference type="GO" id="GO:0004180">
    <property type="term" value="F:carboxypeptidase activity"/>
    <property type="evidence" value="ECO:0007669"/>
    <property type="project" value="UniProtKB-KW"/>
</dbReference>
<keyword evidence="1" id="KW-0645">Protease</keyword>
<dbReference type="EMBL" id="SUKA01000009">
    <property type="protein sequence ID" value="TJY61470.1"/>
    <property type="molecule type" value="Genomic_DNA"/>
</dbReference>
<sequence>MPRYSSFIRNFKIIIYIIRKAKLFGIGALMVCLSCSAVYGQSKLSGNIQLPKFEGATVREVFDVLKQKQAVLFSYNSNLLDLDKEVNIDSYQGLLTHYLERLLGEKYSFKETNSHIIITYAPQRMDVSAIDMDTTKNNRAVISGYVKDIRTNKPVSLVTVYDRTTFQASALTSKKGYFELDIKNPNNTVVIALSKEYYRDTMLMLLLPLEISHTGKEHKTGYYHTSDSSKMISNSVFGRFFTSSGQRIQNINLGGFFVYSPFQISMTPGLSTHAFFNSQVVNKFSLNIIGGYTAGVAGTELGGIFNVNQFSMHGVQFAGVSNVVGGDVKGFQAAGVGNVGLNKLSGVQVAGAWNSIDTVVWGLQVAGGINMANSATHGAQLAGGMNISRGEVGSQLAGGINIAKKVRGVQLSVINIADSSDYPIGVFNWIRKGSRQLSLGIDESSFIAASLRSGGRVMYSVLAAGIYLNDENVKYGIEAGVGAHLVRGKRFALSTELVHRTHFDKDLKYNEANRSSFRIVPAVNLGRYIQVYAAPSLTYAETVHPEPRTRALAWRFWGADRARNTFHGGGTVGVQFLLSR</sequence>
<keyword evidence="2" id="KW-1185">Reference proteome</keyword>